<dbReference type="InterPro" id="IPR010290">
    <property type="entry name" value="TM_effector"/>
</dbReference>
<evidence type="ECO:0000256" key="7">
    <source>
        <dbReference type="SAM" id="Phobius"/>
    </source>
</evidence>
<dbReference type="SUPFAM" id="SSF103473">
    <property type="entry name" value="MFS general substrate transporter"/>
    <property type="match status" value="1"/>
</dbReference>
<dbReference type="RefSeq" id="WP_120789881.1">
    <property type="nucleotide sequence ID" value="NZ_CP032624.1"/>
</dbReference>
<protein>
    <submittedName>
        <fullName evidence="8">MFS transporter</fullName>
    </submittedName>
</protein>
<keyword evidence="3" id="KW-1003">Cell membrane</keyword>
<gene>
    <name evidence="8" type="ORF">D7I44_12990</name>
</gene>
<keyword evidence="9" id="KW-1185">Reference proteome</keyword>
<evidence type="ECO:0000256" key="4">
    <source>
        <dbReference type="ARBA" id="ARBA00022692"/>
    </source>
</evidence>
<feature type="transmembrane region" description="Helical" evidence="7">
    <location>
        <begin position="20"/>
        <end position="46"/>
    </location>
</feature>
<keyword evidence="5 7" id="KW-1133">Transmembrane helix</keyword>
<keyword evidence="2" id="KW-0813">Transport</keyword>
<feature type="transmembrane region" description="Helical" evidence="7">
    <location>
        <begin position="364"/>
        <end position="381"/>
    </location>
</feature>
<feature type="transmembrane region" description="Helical" evidence="7">
    <location>
        <begin position="294"/>
        <end position="314"/>
    </location>
</feature>
<evidence type="ECO:0000256" key="3">
    <source>
        <dbReference type="ARBA" id="ARBA00022475"/>
    </source>
</evidence>
<dbReference type="OrthoDB" id="9815525at2"/>
<dbReference type="EMBL" id="CP032624">
    <property type="protein sequence ID" value="AYG04351.1"/>
    <property type="molecule type" value="Genomic_DNA"/>
</dbReference>
<dbReference type="CDD" id="cd06173">
    <property type="entry name" value="MFS_MefA_like"/>
    <property type="match status" value="1"/>
</dbReference>
<evidence type="ECO:0000256" key="5">
    <source>
        <dbReference type="ARBA" id="ARBA00022989"/>
    </source>
</evidence>
<dbReference type="PANTHER" id="PTHR23513">
    <property type="entry name" value="INTEGRAL MEMBRANE EFFLUX PROTEIN-RELATED"/>
    <property type="match status" value="1"/>
</dbReference>
<feature type="transmembrane region" description="Helical" evidence="7">
    <location>
        <begin position="81"/>
        <end position="103"/>
    </location>
</feature>
<dbReference type="GO" id="GO:0005886">
    <property type="term" value="C:plasma membrane"/>
    <property type="evidence" value="ECO:0007669"/>
    <property type="project" value="UniProtKB-SubCell"/>
</dbReference>
<dbReference type="Proteomes" id="UP000275069">
    <property type="component" value="Chromosome"/>
</dbReference>
<dbReference type="Pfam" id="PF05977">
    <property type="entry name" value="MFS_3"/>
    <property type="match status" value="1"/>
</dbReference>
<comment type="subcellular location">
    <subcellularLocation>
        <location evidence="1">Cell membrane</location>
        <topology evidence="1">Multi-pass membrane protein</topology>
    </subcellularLocation>
</comment>
<dbReference type="KEGG" id="gry:D7I44_12990"/>
<keyword evidence="4 7" id="KW-0812">Transmembrane</keyword>
<evidence type="ECO:0000256" key="1">
    <source>
        <dbReference type="ARBA" id="ARBA00004651"/>
    </source>
</evidence>
<proteinExistence type="predicted"/>
<feature type="transmembrane region" description="Helical" evidence="7">
    <location>
        <begin position="326"/>
        <end position="343"/>
    </location>
</feature>
<reference evidence="8 9" key="1">
    <citation type="submission" date="2018-09" db="EMBL/GenBank/DDBJ databases">
        <title>Genome sequencing of strain 2DFW10M-5.</title>
        <authorList>
            <person name="Heo J."/>
            <person name="Kim S.-J."/>
            <person name="Kwon S.-W."/>
        </authorList>
    </citation>
    <scope>NUCLEOTIDE SEQUENCE [LARGE SCALE GENOMIC DNA]</scope>
    <source>
        <strain evidence="8 9">2DFW10M-5</strain>
    </source>
</reference>
<evidence type="ECO:0000313" key="8">
    <source>
        <dbReference type="EMBL" id="AYG04351.1"/>
    </source>
</evidence>
<dbReference type="Gene3D" id="1.20.1250.20">
    <property type="entry name" value="MFS general substrate transporter like domains"/>
    <property type="match status" value="1"/>
</dbReference>
<evidence type="ECO:0000256" key="6">
    <source>
        <dbReference type="ARBA" id="ARBA00023136"/>
    </source>
</evidence>
<evidence type="ECO:0000313" key="9">
    <source>
        <dbReference type="Proteomes" id="UP000275069"/>
    </source>
</evidence>
<name>A0A387C1G2_9MICO</name>
<feature type="transmembrane region" description="Helical" evidence="7">
    <location>
        <begin position="52"/>
        <end position="74"/>
    </location>
</feature>
<feature type="transmembrane region" description="Helical" evidence="7">
    <location>
        <begin position="163"/>
        <end position="185"/>
    </location>
</feature>
<feature type="transmembrane region" description="Helical" evidence="7">
    <location>
        <begin position="229"/>
        <end position="250"/>
    </location>
</feature>
<dbReference type="AlphaFoldDB" id="A0A387C1G2"/>
<feature type="transmembrane region" description="Helical" evidence="7">
    <location>
        <begin position="387"/>
        <end position="409"/>
    </location>
</feature>
<dbReference type="PANTHER" id="PTHR23513:SF6">
    <property type="entry name" value="MAJOR FACILITATOR SUPERFAMILY ASSOCIATED DOMAIN-CONTAINING PROTEIN"/>
    <property type="match status" value="1"/>
</dbReference>
<organism evidence="8 9">
    <name type="scientific">Gryllotalpicola protaetiae</name>
    <dbReference type="NCBI Taxonomy" id="2419771"/>
    <lineage>
        <taxon>Bacteria</taxon>
        <taxon>Bacillati</taxon>
        <taxon>Actinomycetota</taxon>
        <taxon>Actinomycetes</taxon>
        <taxon>Micrococcales</taxon>
        <taxon>Microbacteriaceae</taxon>
        <taxon>Gryllotalpicola</taxon>
    </lineage>
</organism>
<dbReference type="InterPro" id="IPR036259">
    <property type="entry name" value="MFS_trans_sf"/>
</dbReference>
<sequence length="420" mass="43258">MTAADLRLPLRRIPDFRKLWVSNALGDVGAAFASLALSVTAVVALHAGAFEVAVITALGNGAYLFLGVPAGVWADRIPAKRLLVTADLARFFAIGSVPVAYLAHTLTVPHLMVAAAVTSAANVVFEVAHTTALPPVVGRDRVAHASAALQGADSTVNVVGPGIAGWLIALTSGPIAFIVTAVMHLGSSISAALISTPRTQVQASAHPPFWSSLRTGVTFVFRTPLQRTFVLAAATINFGAGFIAASYALFALRTLRLSAGEYGVILAIGAVGGILASLVAMRVRRAIGEIRTQLICYALIPVAFAPAPLAQHLPVPPAVSMTVAEFLLNLIIVVAAISSAGVYPRITPAALFGRATAARRTITMGVLPLGTLLGGVLGGSIGYAPTLWVGTGVIACSVLVLATSPIIGWRDLPTDLNLPD</sequence>
<keyword evidence="6 7" id="KW-0472">Membrane</keyword>
<evidence type="ECO:0000256" key="2">
    <source>
        <dbReference type="ARBA" id="ARBA00022448"/>
    </source>
</evidence>
<feature type="transmembrane region" description="Helical" evidence="7">
    <location>
        <begin position="262"/>
        <end position="282"/>
    </location>
</feature>
<accession>A0A387C1G2</accession>